<evidence type="ECO:0007829" key="5">
    <source>
        <dbReference type="PeptideAtlas" id="B7QFN9"/>
    </source>
</evidence>
<organism>
    <name type="scientific">Ixodes scapularis</name>
    <name type="common">Black-legged tick</name>
    <name type="synonym">Deer tick</name>
    <dbReference type="NCBI Taxonomy" id="6945"/>
    <lineage>
        <taxon>Eukaryota</taxon>
        <taxon>Metazoa</taxon>
        <taxon>Ecdysozoa</taxon>
        <taxon>Arthropoda</taxon>
        <taxon>Chelicerata</taxon>
        <taxon>Arachnida</taxon>
        <taxon>Acari</taxon>
        <taxon>Parasitiformes</taxon>
        <taxon>Ixodida</taxon>
        <taxon>Ixodoidea</taxon>
        <taxon>Ixodidae</taxon>
        <taxon>Ixodinae</taxon>
        <taxon>Ixodes</taxon>
    </lineage>
</organism>
<keyword evidence="5" id="KW-1267">Proteomics identification</keyword>
<dbReference type="STRING" id="6945.B7QFN9"/>
<dbReference type="OrthoDB" id="10260889at2759"/>
<dbReference type="HOGENOM" id="CLU_2471578_0_0_1"/>
<dbReference type="AlphaFoldDB" id="B7QFN9"/>
<dbReference type="VEuPathDB" id="VectorBase:ISCW022033"/>
<feature type="region of interest" description="Disordered" evidence="1">
    <location>
        <begin position="1"/>
        <end position="46"/>
    </location>
</feature>
<evidence type="ECO:0000313" key="2">
    <source>
        <dbReference type="EMBL" id="EEC17661.1"/>
    </source>
</evidence>
<evidence type="ECO:0000313" key="3">
    <source>
        <dbReference type="EnsemblMetazoa" id="ISCW022033-PA"/>
    </source>
</evidence>
<dbReference type="EnsemblMetazoa" id="ISCW022033-RA">
    <property type="protein sequence ID" value="ISCW022033-PA"/>
    <property type="gene ID" value="ISCW022033"/>
</dbReference>
<accession>B7QFN9</accession>
<evidence type="ECO:0000256" key="1">
    <source>
        <dbReference type="SAM" id="MobiDB-lite"/>
    </source>
</evidence>
<dbReference type="VEuPathDB" id="VectorBase:ISCP_024895"/>
<dbReference type="InParanoid" id="B7QFN9"/>
<dbReference type="EMBL" id="DS926387">
    <property type="protein sequence ID" value="EEC17661.1"/>
    <property type="molecule type" value="Genomic_DNA"/>
</dbReference>
<dbReference type="VEuPathDB" id="VectorBase:ISCI022033"/>
<reference evidence="3" key="2">
    <citation type="submission" date="2020-05" db="UniProtKB">
        <authorList>
            <consortium name="EnsemblMetazoa"/>
        </authorList>
    </citation>
    <scope>IDENTIFICATION</scope>
    <source>
        <strain evidence="3">wikel</strain>
    </source>
</reference>
<keyword evidence="4" id="KW-1185">Reference proteome</keyword>
<dbReference type="EMBL" id="ABJB010776654">
    <property type="status" value="NOT_ANNOTATED_CDS"/>
    <property type="molecule type" value="Genomic_DNA"/>
</dbReference>
<name>B7QFN9_IXOSC</name>
<feature type="compositionally biased region" description="Basic and acidic residues" evidence="1">
    <location>
        <begin position="1"/>
        <end position="16"/>
    </location>
</feature>
<gene>
    <name evidence="2" type="ORF">IscW_ISCW022033</name>
</gene>
<dbReference type="Proteomes" id="UP000001555">
    <property type="component" value="Unassembled WGS sequence"/>
</dbReference>
<sequence>MSELRKRTTTDGEPKDASAASAKETGETTNVVDSDDEKFPEESQVDALTKDLPQASDETNACLDNVLSSLPKRFVNLFISCLFTELRG</sequence>
<protein>
    <submittedName>
        <fullName evidence="2 3">Uncharacterized protein</fullName>
    </submittedName>
</protein>
<dbReference type="PaxDb" id="6945-B7QFN9"/>
<evidence type="ECO:0000313" key="4">
    <source>
        <dbReference type="Proteomes" id="UP000001555"/>
    </source>
</evidence>
<proteinExistence type="evidence at protein level"/>
<reference evidence="2 4" key="1">
    <citation type="submission" date="2008-03" db="EMBL/GenBank/DDBJ databases">
        <title>Annotation of Ixodes scapularis.</title>
        <authorList>
            <consortium name="Ixodes scapularis Genome Project Consortium"/>
            <person name="Caler E."/>
            <person name="Hannick L.I."/>
            <person name="Bidwell S."/>
            <person name="Joardar V."/>
            <person name="Thiagarajan M."/>
            <person name="Amedeo P."/>
            <person name="Galinsky K.J."/>
            <person name="Schobel S."/>
            <person name="Inman J."/>
            <person name="Hostetler J."/>
            <person name="Miller J."/>
            <person name="Hammond M."/>
            <person name="Megy K."/>
            <person name="Lawson D."/>
            <person name="Kodira C."/>
            <person name="Sutton G."/>
            <person name="Meyer J."/>
            <person name="Hill C.A."/>
            <person name="Birren B."/>
            <person name="Nene V."/>
            <person name="Collins F."/>
            <person name="Alarcon-Chaidez F."/>
            <person name="Wikel S."/>
            <person name="Strausberg R."/>
        </authorList>
    </citation>
    <scope>NUCLEOTIDE SEQUENCE [LARGE SCALE GENOMIC DNA]</scope>
    <source>
        <strain evidence="4">Wikel</strain>
        <strain evidence="2">Wikel colony</strain>
    </source>
</reference>